<organism evidence="3 4">
    <name type="scientific">Propionibacterium ruminifibrarum</name>
    <dbReference type="NCBI Taxonomy" id="1962131"/>
    <lineage>
        <taxon>Bacteria</taxon>
        <taxon>Bacillati</taxon>
        <taxon>Actinomycetota</taxon>
        <taxon>Actinomycetes</taxon>
        <taxon>Propionibacteriales</taxon>
        <taxon>Propionibacteriaceae</taxon>
        <taxon>Propionibacterium</taxon>
    </lineage>
</organism>
<feature type="region of interest" description="Disordered" evidence="1">
    <location>
        <begin position="227"/>
        <end position="325"/>
    </location>
</feature>
<dbReference type="RefSeq" id="WP_420812705.1">
    <property type="nucleotide sequence ID" value="NZ_OMOH01000001.1"/>
</dbReference>
<reference evidence="4" key="1">
    <citation type="submission" date="2018-02" db="EMBL/GenBank/DDBJ databases">
        <authorList>
            <person name="Hornung B."/>
        </authorList>
    </citation>
    <scope>NUCLEOTIDE SEQUENCE [LARGE SCALE GENOMIC DNA]</scope>
</reference>
<name>A0A375I274_9ACTN</name>
<dbReference type="Proteomes" id="UP000265962">
    <property type="component" value="Unassembled WGS sequence"/>
</dbReference>
<proteinExistence type="predicted"/>
<feature type="compositionally biased region" description="Low complexity" evidence="1">
    <location>
        <begin position="236"/>
        <end position="298"/>
    </location>
</feature>
<evidence type="ECO:0000313" key="4">
    <source>
        <dbReference type="Proteomes" id="UP000265962"/>
    </source>
</evidence>
<sequence length="325" mass="33499">MSEDQSAPGEPVSAQQTTAPMSVEAFPLLPADPPKIGDFWIDARLTATEAGVAYLAHADTEHQVMLIILAAGAAGDAAARDRLAGEVNKMSADTVVARGGQDQDEGRLGHLFRSEDDDPVGPDHAPLAPWVALVWDGSTHALAEADRLLRSVDLSASPQLGTSRGPGFSIPWSSDTRPGAWRLWPLPWPGRRDRAGWVPVLASWLLMILLATTALLITVLLFQNQPPESPDAPVTGSASSSSESSESDSSGSGSPSESDSSASGSPSESDSSSSGSPSESDSSAGAGSSDTPGDDGSPTKTPSMNVSGSGTATSTDEPTQQQTRL</sequence>
<keyword evidence="2" id="KW-0812">Transmembrane</keyword>
<keyword evidence="4" id="KW-1185">Reference proteome</keyword>
<keyword evidence="2" id="KW-1133">Transmembrane helix</keyword>
<dbReference type="AlphaFoldDB" id="A0A375I274"/>
<gene>
    <name evidence="3" type="ORF">PROPJV5_0336</name>
</gene>
<evidence type="ECO:0000256" key="2">
    <source>
        <dbReference type="SAM" id="Phobius"/>
    </source>
</evidence>
<protein>
    <submittedName>
        <fullName evidence="3">Uncharacterized protein</fullName>
    </submittedName>
</protein>
<feature type="transmembrane region" description="Helical" evidence="2">
    <location>
        <begin position="201"/>
        <end position="222"/>
    </location>
</feature>
<dbReference type="EMBL" id="OMOH01000001">
    <property type="protein sequence ID" value="SPF67326.1"/>
    <property type="molecule type" value="Genomic_DNA"/>
</dbReference>
<accession>A0A375I274</accession>
<evidence type="ECO:0000256" key="1">
    <source>
        <dbReference type="SAM" id="MobiDB-lite"/>
    </source>
</evidence>
<keyword evidence="2" id="KW-0472">Membrane</keyword>
<feature type="compositionally biased region" description="Polar residues" evidence="1">
    <location>
        <begin position="299"/>
        <end position="325"/>
    </location>
</feature>
<evidence type="ECO:0000313" key="3">
    <source>
        <dbReference type="EMBL" id="SPF67326.1"/>
    </source>
</evidence>